<feature type="compositionally biased region" description="Polar residues" evidence="1">
    <location>
        <begin position="515"/>
        <end position="529"/>
    </location>
</feature>
<gene>
    <name evidence="2" type="ORF">c0_g1_i4</name>
</gene>
<accession>A0A0K8WG42</accession>
<protein>
    <submittedName>
        <fullName evidence="2">Uncharacterized protein</fullName>
    </submittedName>
</protein>
<feature type="compositionally biased region" description="Polar residues" evidence="1">
    <location>
        <begin position="17"/>
        <end position="27"/>
    </location>
</feature>
<feature type="region of interest" description="Disordered" evidence="1">
    <location>
        <begin position="400"/>
        <end position="421"/>
    </location>
</feature>
<feature type="compositionally biased region" description="Polar residues" evidence="1">
    <location>
        <begin position="603"/>
        <end position="614"/>
    </location>
</feature>
<organism evidence="2">
    <name type="scientific">Bactrocera latifrons</name>
    <name type="common">Malaysian fruit fly</name>
    <name type="synonym">Chaetodacus latifrons</name>
    <dbReference type="NCBI Taxonomy" id="174628"/>
    <lineage>
        <taxon>Eukaryota</taxon>
        <taxon>Metazoa</taxon>
        <taxon>Ecdysozoa</taxon>
        <taxon>Arthropoda</taxon>
        <taxon>Hexapoda</taxon>
        <taxon>Insecta</taxon>
        <taxon>Pterygota</taxon>
        <taxon>Neoptera</taxon>
        <taxon>Endopterygota</taxon>
        <taxon>Diptera</taxon>
        <taxon>Brachycera</taxon>
        <taxon>Muscomorpha</taxon>
        <taxon>Tephritoidea</taxon>
        <taxon>Tephritidae</taxon>
        <taxon>Bactrocera</taxon>
        <taxon>Bactrocera</taxon>
    </lineage>
</organism>
<sequence length="1020" mass="110232">MDKSHTDTAIPPKPGSPTASHASSVASFGSGHKTHGVQKFCSKIRHKIEDNIAPRLTGKLYKSQKHSISMSSLSIGDSTSGKYTNISKQSTLPSLPQKMEQQQTGTTSAHRRLTGMLKHQRQRITKSTKTVSKREISAPIGEVATNSGIICPALLEKGGLVDGGHAQDLTTLAGSPTEGAGYVDSDEEYQQLSLNLTKQSLEDEIFEELEKAAHDETKLSAVLKNFDRLIIDYNDNPAVSAVSKTGPRLECDVAVVEAAAAAQLELLELEPPVAFADYSGDKQSEGTVLEDKVALFEPVDENKEVEPNAKLHETFADSIETNVDAAKVSTTSETTKQSEVLKSGALMQYSNTTQESKDLYPTKDIKDTAAESSVAAANNADSALRTTSISEISTVAAQVTEDPMTPPQPPVRPKRLEKSKSSLALPRRNVYQSPDTPTLRNIRYALATRVRSKSVWELTPTTAAAATNSKIPVFIALPLQKRSNSFCSASLTEMIGKQKLVDNKNLTAMKSVVTHNSKDSTVTPTNQRRQLTKDARSASALSLSSKSRSRSLSINRIQQPLQSTPQLPTQNQPTTGQRAKCKSLSGEKLTRSNSRLQMERTKSSIGFNSSTLGINATPRRAPSSSSLNSSQSSGSVSRVANRSTTAERKMQRSRDELLDKCLEKGQEILRKVESINAKVNVRKTPIATTLKSHAGKATAAKAPTTGQTKRAATTSMKAALASARTKVKTAASGSAALTGKITKDACDGTLRRTTTNKTAAAPPAVSATKQLNYANEEKVPQPQLEFCKIIPPVLGETSDKHTELLVNVVQAKLNAPTATQQLSQQQQTATNNTREQQEFEIADAYKPTLHSSAPIEKLIGANTSQHNNESDSDDSGHISNENDTTIHTLSTSTTSSVSLCESDIIEEERSTFQAVSPDNNAYNSDAIPTSMQTKTTKVSELLQKFEQQSQASAHMTFSKAIVRATNSNPSKVCTATRVAQLEAVQCIQTQVEFYPTYSKEILFRSGVLSELEAKRDELLS</sequence>
<name>A0A0K8WG42_BACLA</name>
<proteinExistence type="predicted"/>
<feature type="compositionally biased region" description="Low complexity" evidence="1">
    <location>
        <begin position="537"/>
        <end position="577"/>
    </location>
</feature>
<feature type="region of interest" description="Disordered" evidence="1">
    <location>
        <begin position="515"/>
        <end position="654"/>
    </location>
</feature>
<dbReference type="OrthoDB" id="2914378at2759"/>
<feature type="region of interest" description="Disordered" evidence="1">
    <location>
        <begin position="1"/>
        <end position="34"/>
    </location>
</feature>
<feature type="region of interest" description="Disordered" evidence="1">
    <location>
        <begin position="863"/>
        <end position="892"/>
    </location>
</feature>
<evidence type="ECO:0000313" key="2">
    <source>
        <dbReference type="EMBL" id="JAI50057.1"/>
    </source>
</evidence>
<feature type="compositionally biased region" description="Basic and acidic residues" evidence="1">
    <location>
        <begin position="645"/>
        <end position="654"/>
    </location>
</feature>
<evidence type="ECO:0000256" key="1">
    <source>
        <dbReference type="SAM" id="MobiDB-lite"/>
    </source>
</evidence>
<dbReference type="EMBL" id="GDHF01002257">
    <property type="protein sequence ID" value="JAI50057.1"/>
    <property type="molecule type" value="Transcribed_RNA"/>
</dbReference>
<reference evidence="2" key="1">
    <citation type="submission" date="2015-06" db="EMBL/GenBank/DDBJ databases">
        <authorList>
            <person name="Hoefler B.C."/>
            <person name="Straight P.D."/>
        </authorList>
    </citation>
    <scope>NUCLEOTIDE SEQUENCE</scope>
</reference>
<dbReference type="AlphaFoldDB" id="A0A0K8WG42"/>
<feature type="non-terminal residue" evidence="2">
    <location>
        <position position="1020"/>
    </location>
</feature>
<feature type="compositionally biased region" description="Low complexity" evidence="1">
    <location>
        <begin position="623"/>
        <end position="637"/>
    </location>
</feature>